<dbReference type="PANTHER" id="PTHR13947:SF37">
    <property type="entry name" value="LD18367P"/>
    <property type="match status" value="1"/>
</dbReference>
<dbReference type="CDD" id="cd04301">
    <property type="entry name" value="NAT_SF"/>
    <property type="match status" value="1"/>
</dbReference>
<organism evidence="3 4">
    <name type="scientific">Penicillium cf. griseofulvum</name>
    <dbReference type="NCBI Taxonomy" id="2972120"/>
    <lineage>
        <taxon>Eukaryota</taxon>
        <taxon>Fungi</taxon>
        <taxon>Dikarya</taxon>
        <taxon>Ascomycota</taxon>
        <taxon>Pezizomycotina</taxon>
        <taxon>Eurotiomycetes</taxon>
        <taxon>Eurotiomycetidae</taxon>
        <taxon>Eurotiales</taxon>
        <taxon>Aspergillaceae</taxon>
        <taxon>Penicillium</taxon>
    </lineage>
</organism>
<dbReference type="Gene3D" id="3.40.630.30">
    <property type="match status" value="1"/>
</dbReference>
<dbReference type="GO" id="GO:0008080">
    <property type="term" value="F:N-acetyltransferase activity"/>
    <property type="evidence" value="ECO:0007669"/>
    <property type="project" value="InterPro"/>
</dbReference>
<sequence>MNELNFRVATEEDAAQIHHLVETAFRTTDIRKGWTDDLGLVSSFRPHIQEVIDIINKPDSVMLMATNNQNTLVAAVGTSKRDAHYARLFRLAVDTSLQRGGIGRRVLEYAEDYCQRTWGVTTVGLDALSCRQQLLLWYLRCGYKKTGETTPFPREKQNDLVLPDDLCFVEFEKAVGIAPAAEQAI</sequence>
<name>A0A9W9N133_9EURO</name>
<dbReference type="InterPro" id="IPR050769">
    <property type="entry name" value="NAT_camello-type"/>
</dbReference>
<dbReference type="InterPro" id="IPR016181">
    <property type="entry name" value="Acyl_CoA_acyltransferase"/>
</dbReference>
<dbReference type="PANTHER" id="PTHR13947">
    <property type="entry name" value="GNAT FAMILY N-ACETYLTRANSFERASE"/>
    <property type="match status" value="1"/>
</dbReference>
<dbReference type="AlphaFoldDB" id="A0A9W9N133"/>
<evidence type="ECO:0000313" key="3">
    <source>
        <dbReference type="EMBL" id="KAJ5211186.1"/>
    </source>
</evidence>
<dbReference type="Proteomes" id="UP001150879">
    <property type="component" value="Unassembled WGS sequence"/>
</dbReference>
<dbReference type="InterPro" id="IPR000182">
    <property type="entry name" value="GNAT_dom"/>
</dbReference>
<evidence type="ECO:0000313" key="4">
    <source>
        <dbReference type="Proteomes" id="UP001150879"/>
    </source>
</evidence>
<dbReference type="Pfam" id="PF00583">
    <property type="entry name" value="Acetyltransf_1"/>
    <property type="match status" value="1"/>
</dbReference>
<reference evidence="3" key="2">
    <citation type="journal article" date="2023" name="IMA Fungus">
        <title>Comparative genomic study of the Penicillium genus elucidates a diverse pangenome and 15 lateral gene transfer events.</title>
        <authorList>
            <person name="Petersen C."/>
            <person name="Sorensen T."/>
            <person name="Nielsen M.R."/>
            <person name="Sondergaard T.E."/>
            <person name="Sorensen J.L."/>
            <person name="Fitzpatrick D.A."/>
            <person name="Frisvad J.C."/>
            <person name="Nielsen K.L."/>
        </authorList>
    </citation>
    <scope>NUCLEOTIDE SEQUENCE</scope>
    <source>
        <strain evidence="3">IBT 16849</strain>
    </source>
</reference>
<gene>
    <name evidence="3" type="ORF">N7472_001325</name>
</gene>
<proteinExistence type="predicted"/>
<protein>
    <submittedName>
        <fullName evidence="3">Acyl-CoA N-acyltransferase</fullName>
    </submittedName>
</protein>
<feature type="domain" description="N-acetyltransferase" evidence="2">
    <location>
        <begin position="4"/>
        <end position="167"/>
    </location>
</feature>
<accession>A0A9W9N133</accession>
<comment type="caution">
    <text evidence="3">The sequence shown here is derived from an EMBL/GenBank/DDBJ whole genome shotgun (WGS) entry which is preliminary data.</text>
</comment>
<dbReference type="EMBL" id="JAPQKP010000001">
    <property type="protein sequence ID" value="KAJ5211186.1"/>
    <property type="molecule type" value="Genomic_DNA"/>
</dbReference>
<reference evidence="3" key="1">
    <citation type="submission" date="2022-11" db="EMBL/GenBank/DDBJ databases">
        <authorList>
            <person name="Petersen C."/>
        </authorList>
    </citation>
    <scope>NUCLEOTIDE SEQUENCE</scope>
    <source>
        <strain evidence="3">IBT 16849</strain>
    </source>
</reference>
<dbReference type="PROSITE" id="PS51186">
    <property type="entry name" value="GNAT"/>
    <property type="match status" value="1"/>
</dbReference>
<dbReference type="SUPFAM" id="SSF55729">
    <property type="entry name" value="Acyl-CoA N-acyltransferases (Nat)"/>
    <property type="match status" value="1"/>
</dbReference>
<evidence type="ECO:0000256" key="1">
    <source>
        <dbReference type="ARBA" id="ARBA00022679"/>
    </source>
</evidence>
<evidence type="ECO:0000259" key="2">
    <source>
        <dbReference type="PROSITE" id="PS51186"/>
    </source>
</evidence>
<keyword evidence="4" id="KW-1185">Reference proteome</keyword>
<keyword evidence="1" id="KW-0808">Transferase</keyword>
<dbReference type="OrthoDB" id="5689at2759"/>